<name>A0ABT0PFV0_9GAMM</name>
<protein>
    <submittedName>
        <fullName evidence="1">Uncharacterized protein</fullName>
    </submittedName>
</protein>
<evidence type="ECO:0000313" key="2">
    <source>
        <dbReference type="Proteomes" id="UP001203338"/>
    </source>
</evidence>
<sequence length="67" mass="8011">MDEQNARSLPLDSPREELIHLFSLAVVRHYRRKAERNHQDSKVDWTFPDDRACMSLPSQLERNYGRQ</sequence>
<accession>A0ABT0PFV0</accession>
<dbReference type="RefSeq" id="WP_249699433.1">
    <property type="nucleotide sequence ID" value="NZ_JAMFLX010000011.1"/>
</dbReference>
<evidence type="ECO:0000313" key="1">
    <source>
        <dbReference type="EMBL" id="MCL6270258.1"/>
    </source>
</evidence>
<reference evidence="1 2" key="1">
    <citation type="submission" date="2022-05" db="EMBL/GenBank/DDBJ databases">
        <authorList>
            <person name="Park J.-S."/>
        </authorList>
    </citation>
    <scope>NUCLEOTIDE SEQUENCE [LARGE SCALE GENOMIC DNA]</scope>
    <source>
        <strain evidence="1 2">2012CJ34-2</strain>
    </source>
</reference>
<keyword evidence="2" id="KW-1185">Reference proteome</keyword>
<dbReference type="Proteomes" id="UP001203338">
    <property type="component" value="Unassembled WGS sequence"/>
</dbReference>
<proteinExistence type="predicted"/>
<organism evidence="1 2">
    <name type="scientific">Parendozoicomonas callyspongiae</name>
    <dbReference type="NCBI Taxonomy" id="2942213"/>
    <lineage>
        <taxon>Bacteria</taxon>
        <taxon>Pseudomonadati</taxon>
        <taxon>Pseudomonadota</taxon>
        <taxon>Gammaproteobacteria</taxon>
        <taxon>Oceanospirillales</taxon>
        <taxon>Endozoicomonadaceae</taxon>
        <taxon>Parendozoicomonas</taxon>
    </lineage>
</organism>
<comment type="caution">
    <text evidence="1">The sequence shown here is derived from an EMBL/GenBank/DDBJ whole genome shotgun (WGS) entry which is preliminary data.</text>
</comment>
<gene>
    <name evidence="1" type="ORF">M3P05_10025</name>
</gene>
<dbReference type="EMBL" id="JAMFLX010000011">
    <property type="protein sequence ID" value="MCL6270258.1"/>
    <property type="molecule type" value="Genomic_DNA"/>
</dbReference>